<protein>
    <recommendedName>
        <fullName evidence="10">AP2/ERF domain-containing protein</fullName>
    </recommendedName>
</protein>
<keyword evidence="12" id="KW-1185">Reference proteome</keyword>
<dbReference type="SUPFAM" id="SSF54171">
    <property type="entry name" value="DNA-binding domain"/>
    <property type="match status" value="1"/>
</dbReference>
<feature type="domain" description="AP2/ERF" evidence="10">
    <location>
        <begin position="77"/>
        <end position="150"/>
    </location>
</feature>
<evidence type="ECO:0000256" key="2">
    <source>
        <dbReference type="ARBA" id="ARBA00022745"/>
    </source>
</evidence>
<keyword evidence="6" id="KW-0804">Transcription</keyword>
<evidence type="ECO:0000259" key="10">
    <source>
        <dbReference type="PROSITE" id="PS51032"/>
    </source>
</evidence>
<feature type="region of interest" description="Disordered" evidence="9">
    <location>
        <begin position="97"/>
        <end position="116"/>
    </location>
</feature>
<dbReference type="PRINTS" id="PR00367">
    <property type="entry name" value="ETHRSPELEMNT"/>
</dbReference>
<dbReference type="Gene3D" id="3.30.730.10">
    <property type="entry name" value="AP2/ERF domain"/>
    <property type="match status" value="1"/>
</dbReference>
<feature type="compositionally biased region" description="Polar residues" evidence="9">
    <location>
        <begin position="167"/>
        <end position="179"/>
    </location>
</feature>
<dbReference type="InterPro" id="IPR016177">
    <property type="entry name" value="DNA-bd_dom_sf"/>
</dbReference>
<sequence length="179" mass="19447">MKRIVRISFTDLEATDSSSSEDESSPPPPSKRRGKKLVREIVLDPPDSADAGKKTRFKIRIPAMFLAAKKTIENKKKFRGVRQRPWGKWAAEIRCGRRAHDGGGGGGGNRKGGRPERIWLGTFETAEEAALAYDNAAIQLLGPDAPTNFGRPDVDEDSPAVEKDSDAGSSDKTPESSVV</sequence>
<evidence type="ECO:0000313" key="11">
    <source>
        <dbReference type="EMBL" id="EOA37138.1"/>
    </source>
</evidence>
<dbReference type="PROSITE" id="PS51032">
    <property type="entry name" value="AP2_ERF"/>
    <property type="match status" value="1"/>
</dbReference>
<dbReference type="GO" id="GO:0005634">
    <property type="term" value="C:nucleus"/>
    <property type="evidence" value="ECO:0007669"/>
    <property type="project" value="UniProtKB-SubCell"/>
</dbReference>
<name>R0IJL4_9BRAS</name>
<dbReference type="OrthoDB" id="610645at2759"/>
<dbReference type="GO" id="GO:0009873">
    <property type="term" value="P:ethylene-activated signaling pathway"/>
    <property type="evidence" value="ECO:0007669"/>
    <property type="project" value="UniProtKB-KW"/>
</dbReference>
<dbReference type="CDD" id="cd00018">
    <property type="entry name" value="AP2"/>
    <property type="match status" value="1"/>
</dbReference>
<dbReference type="GO" id="GO:0003700">
    <property type="term" value="F:DNA-binding transcription factor activity"/>
    <property type="evidence" value="ECO:0007669"/>
    <property type="project" value="InterPro"/>
</dbReference>
<dbReference type="SMART" id="SM00380">
    <property type="entry name" value="AP2"/>
    <property type="match status" value="1"/>
</dbReference>
<keyword evidence="2" id="KW-0936">Ethylene signaling pathway</keyword>
<dbReference type="Proteomes" id="UP000029121">
    <property type="component" value="Unassembled WGS sequence"/>
</dbReference>
<evidence type="ECO:0000256" key="6">
    <source>
        <dbReference type="ARBA" id="ARBA00023163"/>
    </source>
</evidence>
<keyword evidence="4" id="KW-0238">DNA-binding</keyword>
<gene>
    <name evidence="11" type="ORF">CARUB_v10010423mg</name>
</gene>
<dbReference type="FunFam" id="3.30.730.10:FF:000001">
    <property type="entry name" value="Ethylene-responsive transcription factor 2"/>
    <property type="match status" value="1"/>
</dbReference>
<keyword evidence="7" id="KW-0539">Nucleus</keyword>
<dbReference type="AlphaFoldDB" id="R0IJL4"/>
<evidence type="ECO:0000313" key="12">
    <source>
        <dbReference type="Proteomes" id="UP000029121"/>
    </source>
</evidence>
<feature type="region of interest" description="Disordered" evidence="9">
    <location>
        <begin position="142"/>
        <end position="179"/>
    </location>
</feature>
<comment type="subcellular location">
    <subcellularLocation>
        <location evidence="1">Nucleus</location>
    </subcellularLocation>
</comment>
<dbReference type="InterPro" id="IPR036955">
    <property type="entry name" value="AP2/ERF_dom_sf"/>
</dbReference>
<dbReference type="KEGG" id="crb:17899510"/>
<dbReference type="GO" id="GO:0003677">
    <property type="term" value="F:DNA binding"/>
    <property type="evidence" value="ECO:0007669"/>
    <property type="project" value="UniProtKB-KW"/>
</dbReference>
<dbReference type="InterPro" id="IPR050913">
    <property type="entry name" value="AP2/ERF_ERF"/>
</dbReference>
<keyword evidence="3" id="KW-0805">Transcription regulation</keyword>
<evidence type="ECO:0000256" key="3">
    <source>
        <dbReference type="ARBA" id="ARBA00023015"/>
    </source>
</evidence>
<proteinExistence type="inferred from homology"/>
<dbReference type="PIRSF" id="PIRSF038123">
    <property type="entry name" value="PTI6"/>
    <property type="match status" value="1"/>
</dbReference>
<evidence type="ECO:0000256" key="8">
    <source>
        <dbReference type="ARBA" id="ARBA00024343"/>
    </source>
</evidence>
<feature type="region of interest" description="Disordered" evidence="9">
    <location>
        <begin position="1"/>
        <end position="54"/>
    </location>
</feature>
<dbReference type="EMBL" id="KB870805">
    <property type="protein sequence ID" value="EOA37138.1"/>
    <property type="molecule type" value="Genomic_DNA"/>
</dbReference>
<evidence type="ECO:0000256" key="9">
    <source>
        <dbReference type="SAM" id="MobiDB-lite"/>
    </source>
</evidence>
<accession>R0IJL4</accession>
<dbReference type="STRING" id="81985.R0IJL4"/>
<evidence type="ECO:0000256" key="5">
    <source>
        <dbReference type="ARBA" id="ARBA00023159"/>
    </source>
</evidence>
<dbReference type="PANTHER" id="PTHR31194:SF142">
    <property type="entry name" value="ETHYLENE-RESPONSIVE TRANSCRIPTION FACTOR ERF069"/>
    <property type="match status" value="1"/>
</dbReference>
<dbReference type="InterPro" id="IPR001471">
    <property type="entry name" value="AP2/ERF_dom"/>
</dbReference>
<reference evidence="12" key="1">
    <citation type="journal article" date="2013" name="Nat. Genet.">
        <title>The Capsella rubella genome and the genomic consequences of rapid mating system evolution.</title>
        <authorList>
            <person name="Slotte T."/>
            <person name="Hazzouri K.M."/>
            <person name="Agren J.A."/>
            <person name="Koenig D."/>
            <person name="Maumus F."/>
            <person name="Guo Y.L."/>
            <person name="Steige K."/>
            <person name="Platts A.E."/>
            <person name="Escobar J.S."/>
            <person name="Newman L.K."/>
            <person name="Wang W."/>
            <person name="Mandakova T."/>
            <person name="Vello E."/>
            <person name="Smith L.M."/>
            <person name="Henz S.R."/>
            <person name="Steffen J."/>
            <person name="Takuno S."/>
            <person name="Brandvain Y."/>
            <person name="Coop G."/>
            <person name="Andolfatto P."/>
            <person name="Hu T.T."/>
            <person name="Blanchette M."/>
            <person name="Clark R.M."/>
            <person name="Quesneville H."/>
            <person name="Nordborg M."/>
            <person name="Gaut B.S."/>
            <person name="Lysak M.A."/>
            <person name="Jenkins J."/>
            <person name="Grimwood J."/>
            <person name="Chapman J."/>
            <person name="Prochnik S."/>
            <person name="Shu S."/>
            <person name="Rokhsar D."/>
            <person name="Schmutz J."/>
            <person name="Weigel D."/>
            <person name="Wright S.I."/>
        </authorList>
    </citation>
    <scope>NUCLEOTIDE SEQUENCE [LARGE SCALE GENOMIC DNA]</scope>
    <source>
        <strain evidence="12">cv. Monte Gargano</strain>
    </source>
</reference>
<dbReference type="PANTHER" id="PTHR31194">
    <property type="entry name" value="SHN SHINE , DNA BINDING / TRANSCRIPTION FACTOR"/>
    <property type="match status" value="1"/>
</dbReference>
<evidence type="ECO:0000256" key="4">
    <source>
        <dbReference type="ARBA" id="ARBA00023125"/>
    </source>
</evidence>
<dbReference type="Pfam" id="PF00847">
    <property type="entry name" value="AP2"/>
    <property type="match status" value="1"/>
</dbReference>
<keyword evidence="5" id="KW-0010">Activator</keyword>
<comment type="similarity">
    <text evidence="8">Belongs to the AP2/ERF transcription factor family. ERF subfamily.</text>
</comment>
<evidence type="ECO:0000256" key="1">
    <source>
        <dbReference type="ARBA" id="ARBA00004123"/>
    </source>
</evidence>
<organism evidence="11 12">
    <name type="scientific">Capsella rubella</name>
    <dbReference type="NCBI Taxonomy" id="81985"/>
    <lineage>
        <taxon>Eukaryota</taxon>
        <taxon>Viridiplantae</taxon>
        <taxon>Streptophyta</taxon>
        <taxon>Embryophyta</taxon>
        <taxon>Tracheophyta</taxon>
        <taxon>Spermatophyta</taxon>
        <taxon>Magnoliopsida</taxon>
        <taxon>eudicotyledons</taxon>
        <taxon>Gunneridae</taxon>
        <taxon>Pentapetalae</taxon>
        <taxon>rosids</taxon>
        <taxon>malvids</taxon>
        <taxon>Brassicales</taxon>
        <taxon>Brassicaceae</taxon>
        <taxon>Camelineae</taxon>
        <taxon>Capsella</taxon>
    </lineage>
</organism>
<evidence type="ECO:0000256" key="7">
    <source>
        <dbReference type="ARBA" id="ARBA00023242"/>
    </source>
</evidence>